<organism evidence="3 4">
    <name type="scientific">Janibacter limosus</name>
    <dbReference type="NCBI Taxonomy" id="53458"/>
    <lineage>
        <taxon>Bacteria</taxon>
        <taxon>Bacillati</taxon>
        <taxon>Actinomycetota</taxon>
        <taxon>Actinomycetes</taxon>
        <taxon>Micrococcales</taxon>
        <taxon>Intrasporangiaceae</taxon>
        <taxon>Janibacter</taxon>
    </lineage>
</organism>
<feature type="transmembrane region" description="Helical" evidence="2">
    <location>
        <begin position="6"/>
        <end position="25"/>
    </location>
</feature>
<gene>
    <name evidence="3" type="ORF">EXU32_00815</name>
</gene>
<evidence type="ECO:0000313" key="3">
    <source>
        <dbReference type="EMBL" id="QBF44940.1"/>
    </source>
</evidence>
<keyword evidence="2" id="KW-0812">Transmembrane</keyword>
<dbReference type="STRING" id="1216970.GCA_001570985_03170"/>
<accession>A0A4P6MTT8</accession>
<feature type="region of interest" description="Disordered" evidence="1">
    <location>
        <begin position="34"/>
        <end position="66"/>
    </location>
</feature>
<dbReference type="KEGG" id="jli:EXU32_00815"/>
<sequence>MGGEAVFWVFIVIFSLLMVIGFVLLDRPRRSRAVQTHLGVSADPKEPRGRHLPADRVDPTQSDNRL</sequence>
<dbReference type="OrthoDB" id="4869640at2"/>
<proteinExistence type="predicted"/>
<keyword evidence="2" id="KW-0472">Membrane</keyword>
<protein>
    <submittedName>
        <fullName evidence="3">Uncharacterized protein</fullName>
    </submittedName>
</protein>
<dbReference type="RefSeq" id="WP_130628191.1">
    <property type="nucleotide sequence ID" value="NZ_CP036164.1"/>
</dbReference>
<dbReference type="AlphaFoldDB" id="A0A4P6MTT8"/>
<dbReference type="EMBL" id="CP036164">
    <property type="protein sequence ID" value="QBF44940.1"/>
    <property type="molecule type" value="Genomic_DNA"/>
</dbReference>
<reference evidence="3 4" key="1">
    <citation type="submission" date="2019-02" db="EMBL/GenBank/DDBJ databases">
        <title>Genomic data mining of an Antarctic deep-sea actinobacterium, Janibacterlimosus P3-3-X1.</title>
        <authorList>
            <person name="Liao L."/>
            <person name="Chen B."/>
        </authorList>
    </citation>
    <scope>NUCLEOTIDE SEQUENCE [LARGE SCALE GENOMIC DNA]</scope>
    <source>
        <strain evidence="3 4">P3-3-X1</strain>
    </source>
</reference>
<keyword evidence="4" id="KW-1185">Reference proteome</keyword>
<evidence type="ECO:0000256" key="2">
    <source>
        <dbReference type="SAM" id="Phobius"/>
    </source>
</evidence>
<keyword evidence="2" id="KW-1133">Transmembrane helix</keyword>
<evidence type="ECO:0000256" key="1">
    <source>
        <dbReference type="SAM" id="MobiDB-lite"/>
    </source>
</evidence>
<feature type="compositionally biased region" description="Basic and acidic residues" evidence="1">
    <location>
        <begin position="43"/>
        <end position="66"/>
    </location>
</feature>
<name>A0A4P6MTT8_9MICO</name>
<evidence type="ECO:0000313" key="4">
    <source>
        <dbReference type="Proteomes" id="UP000290408"/>
    </source>
</evidence>
<dbReference type="Proteomes" id="UP000290408">
    <property type="component" value="Chromosome"/>
</dbReference>